<comment type="caution">
    <text evidence="5">The sequence shown here is derived from an EMBL/GenBank/DDBJ whole genome shotgun (WGS) entry which is preliminary data.</text>
</comment>
<dbReference type="Proteomes" id="UP001147695">
    <property type="component" value="Unassembled WGS sequence"/>
</dbReference>
<evidence type="ECO:0000256" key="2">
    <source>
        <dbReference type="ARBA" id="ARBA00022857"/>
    </source>
</evidence>
<sequence>MALTVAVAGATGAVGRTLVEQILNENKFSVVALTRRGDIESPVNGVQYVQIDYDDHSTLVQQLERHAVQTVICAIGMLGDDCSQAQISLIKAADEASTVKRFITSEFGYFTREEYRLPSLRPGYTPDTLFLTHTDRRRHIDPGIDWFLEAANLLKNSGLTYTRPVCGAFMDFLGMPHARSNIAPMNIVVDVLNRQACIPGDGNTPITMIYSYDAATLVAKLLEVDEWSEFSFCNGDDTTLSEVLRIAEEICGEKFQVKYLEAEDVKTGNIPILKVPDGSGIQPNELLDYSVFGYQLYLARGFQLPEEGRIGSRFPGFKPRTVREFLESTWRAHV</sequence>
<organism evidence="5 6">
    <name type="scientific">Penicillium brevicompactum</name>
    <dbReference type="NCBI Taxonomy" id="5074"/>
    <lineage>
        <taxon>Eukaryota</taxon>
        <taxon>Fungi</taxon>
        <taxon>Dikarya</taxon>
        <taxon>Ascomycota</taxon>
        <taxon>Pezizomycotina</taxon>
        <taxon>Eurotiomycetes</taxon>
        <taxon>Eurotiomycetidae</taxon>
        <taxon>Eurotiales</taxon>
        <taxon>Aspergillaceae</taxon>
        <taxon>Penicillium</taxon>
    </lineage>
</organism>
<evidence type="ECO:0000313" key="6">
    <source>
        <dbReference type="Proteomes" id="UP001147695"/>
    </source>
</evidence>
<comment type="similarity">
    <text evidence="1">Belongs to the NmrA-type oxidoreductase family. Isoflavone reductase subfamily.</text>
</comment>
<reference evidence="5" key="1">
    <citation type="submission" date="2022-12" db="EMBL/GenBank/DDBJ databases">
        <authorList>
            <person name="Petersen C."/>
        </authorList>
    </citation>
    <scope>NUCLEOTIDE SEQUENCE</scope>
    <source>
        <strain evidence="5">IBT 35673</strain>
    </source>
</reference>
<name>A0A9W9Q936_PENBR</name>
<dbReference type="InterPro" id="IPR036291">
    <property type="entry name" value="NAD(P)-bd_dom_sf"/>
</dbReference>
<keyword evidence="3" id="KW-0560">Oxidoreductase</keyword>
<dbReference type="AlphaFoldDB" id="A0A9W9Q936"/>
<evidence type="ECO:0000313" key="5">
    <source>
        <dbReference type="EMBL" id="KAJ5329280.1"/>
    </source>
</evidence>
<feature type="domain" description="NAD(P)-binding" evidence="4">
    <location>
        <begin position="9"/>
        <end position="162"/>
    </location>
</feature>
<dbReference type="GO" id="GO:0016491">
    <property type="term" value="F:oxidoreductase activity"/>
    <property type="evidence" value="ECO:0007669"/>
    <property type="project" value="UniProtKB-KW"/>
</dbReference>
<dbReference type="Gene3D" id="3.90.25.10">
    <property type="entry name" value="UDP-galactose 4-epimerase, domain 1"/>
    <property type="match status" value="1"/>
</dbReference>
<evidence type="ECO:0000256" key="3">
    <source>
        <dbReference type="ARBA" id="ARBA00023002"/>
    </source>
</evidence>
<dbReference type="PANTHER" id="PTHR47706:SF4">
    <property type="entry name" value="NMRA-LIKE DOMAIN-CONTAINING PROTEIN"/>
    <property type="match status" value="1"/>
</dbReference>
<accession>A0A9W9Q936</accession>
<dbReference type="SUPFAM" id="SSF51735">
    <property type="entry name" value="NAD(P)-binding Rossmann-fold domains"/>
    <property type="match status" value="1"/>
</dbReference>
<dbReference type="Gene3D" id="3.40.50.720">
    <property type="entry name" value="NAD(P)-binding Rossmann-like Domain"/>
    <property type="match status" value="1"/>
</dbReference>
<dbReference type="InterPro" id="IPR016040">
    <property type="entry name" value="NAD(P)-bd_dom"/>
</dbReference>
<proteinExistence type="inferred from homology"/>
<dbReference type="EMBL" id="JAPZBQ010000005">
    <property type="protein sequence ID" value="KAJ5329280.1"/>
    <property type="molecule type" value="Genomic_DNA"/>
</dbReference>
<dbReference type="InterPro" id="IPR051609">
    <property type="entry name" value="NmrA/Isoflavone_reductase-like"/>
</dbReference>
<reference evidence="5" key="2">
    <citation type="journal article" date="2023" name="IMA Fungus">
        <title>Comparative genomic study of the Penicillium genus elucidates a diverse pangenome and 15 lateral gene transfer events.</title>
        <authorList>
            <person name="Petersen C."/>
            <person name="Sorensen T."/>
            <person name="Nielsen M.R."/>
            <person name="Sondergaard T.E."/>
            <person name="Sorensen J.L."/>
            <person name="Fitzpatrick D.A."/>
            <person name="Frisvad J.C."/>
            <person name="Nielsen K.L."/>
        </authorList>
    </citation>
    <scope>NUCLEOTIDE SEQUENCE</scope>
    <source>
        <strain evidence="5">IBT 35673</strain>
    </source>
</reference>
<dbReference type="Pfam" id="PF13460">
    <property type="entry name" value="NAD_binding_10"/>
    <property type="match status" value="1"/>
</dbReference>
<evidence type="ECO:0000256" key="1">
    <source>
        <dbReference type="ARBA" id="ARBA00005725"/>
    </source>
</evidence>
<keyword evidence="2" id="KW-0521">NADP</keyword>
<dbReference type="PANTHER" id="PTHR47706">
    <property type="entry name" value="NMRA-LIKE FAMILY PROTEIN"/>
    <property type="match status" value="1"/>
</dbReference>
<gene>
    <name evidence="5" type="ORF">N7452_009670</name>
</gene>
<evidence type="ECO:0000259" key="4">
    <source>
        <dbReference type="Pfam" id="PF13460"/>
    </source>
</evidence>
<protein>
    <recommendedName>
        <fullName evidence="4">NAD(P)-binding domain-containing protein</fullName>
    </recommendedName>
</protein>